<dbReference type="Proteomes" id="UP000243797">
    <property type="component" value="Unassembled WGS sequence"/>
</dbReference>
<name>A0A2K1QTL0_9PEZI</name>
<comment type="caution">
    <text evidence="1">The sequence shown here is derived from an EMBL/GenBank/DDBJ whole genome shotgun (WGS) entry which is preliminary data.</text>
</comment>
<reference evidence="1 2" key="1">
    <citation type="submission" date="2017-06" db="EMBL/GenBank/DDBJ databases">
        <title>Draft genome sequence of a variant of Elsinoe murrayae.</title>
        <authorList>
            <person name="Cheng Q."/>
        </authorList>
    </citation>
    <scope>NUCLEOTIDE SEQUENCE [LARGE SCALE GENOMIC DNA]</scope>
    <source>
        <strain evidence="1 2">CQ-2017a</strain>
    </source>
</reference>
<protein>
    <submittedName>
        <fullName evidence="1">Uncharacterized protein</fullName>
    </submittedName>
</protein>
<evidence type="ECO:0000313" key="1">
    <source>
        <dbReference type="EMBL" id="PNS18408.1"/>
    </source>
</evidence>
<proteinExistence type="predicted"/>
<gene>
    <name evidence="1" type="ORF">CAC42_6225</name>
</gene>
<keyword evidence="2" id="KW-1185">Reference proteome</keyword>
<accession>A0A2K1QTL0</accession>
<sequence>MSDFPPMTPHQVTLPTELLSAIIETSWKNNEPSDNLAGLTYSIRPAYLLPGDCTTLSRDNDTFPAICQHSSRAGVLAMHLFLTQKKANFVLGLANFDAHALRHAVKSMRSYIQQSGSSLREVQIYFSDCGRHVTPSNIAKWFLFCRHFAPYLSSSTGVHFSAPFCSEGHPGLDVEEKLIKQIKDAAVRGAAQRTDDTVDDLEEILMAFMRKLRRPKFAGLRDFEDLVQESTQGTLRRTLERSFAMYDLKQGDNLSAWDGRCPLPKAPRRWDIVPAAGCRDYFGDSMFSSDSSLYSETNLSQDYNGSGHP</sequence>
<organism evidence="1 2">
    <name type="scientific">Sphaceloma murrayae</name>
    <dbReference type="NCBI Taxonomy" id="2082308"/>
    <lineage>
        <taxon>Eukaryota</taxon>
        <taxon>Fungi</taxon>
        <taxon>Dikarya</taxon>
        <taxon>Ascomycota</taxon>
        <taxon>Pezizomycotina</taxon>
        <taxon>Dothideomycetes</taxon>
        <taxon>Dothideomycetidae</taxon>
        <taxon>Myriangiales</taxon>
        <taxon>Elsinoaceae</taxon>
        <taxon>Sphaceloma</taxon>
    </lineage>
</organism>
<dbReference type="InParanoid" id="A0A2K1QTL0"/>
<evidence type="ECO:0000313" key="2">
    <source>
        <dbReference type="Proteomes" id="UP000243797"/>
    </source>
</evidence>
<dbReference type="EMBL" id="NKHZ01000041">
    <property type="protein sequence ID" value="PNS18408.1"/>
    <property type="molecule type" value="Genomic_DNA"/>
</dbReference>
<dbReference type="AlphaFoldDB" id="A0A2K1QTL0"/>
<dbReference type="OrthoDB" id="3938318at2759"/>